<evidence type="ECO:0000256" key="1">
    <source>
        <dbReference type="SAM" id="MobiDB-lite"/>
    </source>
</evidence>
<reference evidence="2" key="1">
    <citation type="journal article" date="2014" name="Genome Announc.">
        <title>De novo whole-genome sequence and genome annotation of Lichtheimia ramosa.</title>
        <authorList>
            <person name="Linde J."/>
            <person name="Schwartze V."/>
            <person name="Binder U."/>
            <person name="Lass-Florl C."/>
            <person name="Voigt K."/>
            <person name="Horn F."/>
        </authorList>
    </citation>
    <scope>NUCLEOTIDE SEQUENCE</scope>
    <source>
        <strain evidence="2">JMRC FSU:6197</strain>
    </source>
</reference>
<feature type="compositionally biased region" description="Basic and acidic residues" evidence="1">
    <location>
        <begin position="240"/>
        <end position="249"/>
    </location>
</feature>
<protein>
    <submittedName>
        <fullName evidence="2">Uncharacterized protein</fullName>
    </submittedName>
</protein>
<accession>A0A077X277</accession>
<feature type="compositionally biased region" description="Low complexity" evidence="1">
    <location>
        <begin position="102"/>
        <end position="111"/>
    </location>
</feature>
<feature type="compositionally biased region" description="Polar residues" evidence="1">
    <location>
        <begin position="251"/>
        <end position="267"/>
    </location>
</feature>
<proteinExistence type="predicted"/>
<feature type="region of interest" description="Disordered" evidence="1">
    <location>
        <begin position="317"/>
        <end position="356"/>
    </location>
</feature>
<name>A0A077X277_9FUNG</name>
<evidence type="ECO:0000313" key="2">
    <source>
        <dbReference type="EMBL" id="CDS13574.1"/>
    </source>
</evidence>
<gene>
    <name evidence="2" type="ORF">LRAMOSA05750</name>
</gene>
<feature type="region of interest" description="Disordered" evidence="1">
    <location>
        <begin position="150"/>
        <end position="205"/>
    </location>
</feature>
<sequence length="356" mass="39315">MTDLKVNSNTTTLPSITHLLNPTSQESIASTTCVENTTMLYARDPSSMTCTKQNQTYSTAKLLQDYPSPPLSSSALAYPTSCIPPLQGNDPPPRHTRTMSNDSDSTLSSLSDTHRSYQRFSRWGPSTIQYFQSPISAPWTVPKHDSTVDAVAEASSSTSKPSAKVNPSTSEHFETPPPTQLSFTSSGEPILKRRRGRPPSNAREACTWEGGWTFLSPTVWSVNNNQVIAPPSVPVSSSEQQKDQPRKTLDAATTSQQQSNNVSDIAAFSSSDLSNVMHMPKRKRGRKPKKHLVGHSCFVWKDIPIVRSPLSTAKARATAAANRLKKEKERQEQQRQKQQENVLVVDDNQVHHEDSC</sequence>
<organism evidence="2">
    <name type="scientific">Lichtheimia ramosa</name>
    <dbReference type="NCBI Taxonomy" id="688394"/>
    <lineage>
        <taxon>Eukaryota</taxon>
        <taxon>Fungi</taxon>
        <taxon>Fungi incertae sedis</taxon>
        <taxon>Mucoromycota</taxon>
        <taxon>Mucoromycotina</taxon>
        <taxon>Mucoromycetes</taxon>
        <taxon>Mucorales</taxon>
        <taxon>Lichtheimiaceae</taxon>
        <taxon>Lichtheimia</taxon>
    </lineage>
</organism>
<dbReference type="OrthoDB" id="2283533at2759"/>
<feature type="compositionally biased region" description="Basic and acidic residues" evidence="1">
    <location>
        <begin position="324"/>
        <end position="338"/>
    </location>
</feature>
<dbReference type="EMBL" id="LK023379">
    <property type="protein sequence ID" value="CDS13574.1"/>
    <property type="molecule type" value="Genomic_DNA"/>
</dbReference>
<dbReference type="AlphaFoldDB" id="A0A077X277"/>
<feature type="region of interest" description="Disordered" evidence="1">
    <location>
        <begin position="77"/>
        <end position="112"/>
    </location>
</feature>
<feature type="compositionally biased region" description="Polar residues" evidence="1">
    <location>
        <begin position="154"/>
        <end position="170"/>
    </location>
</feature>
<feature type="region of interest" description="Disordered" evidence="1">
    <location>
        <begin position="231"/>
        <end position="267"/>
    </location>
</feature>